<reference evidence="1 2" key="1">
    <citation type="submission" date="2017-07" db="EMBL/GenBank/DDBJ databases">
        <title>Sandarakinorhabdus cyanobacteriorum sp. nov., a novel bacterium isolated from cyanobacterial aggregates in a eutrophic lake.</title>
        <authorList>
            <person name="Cai H."/>
        </authorList>
    </citation>
    <scope>NUCLEOTIDE SEQUENCE [LARGE SCALE GENOMIC DNA]</scope>
    <source>
        <strain evidence="1 2">TH057</strain>
    </source>
</reference>
<gene>
    <name evidence="1" type="ORF">CHU93_03700</name>
</gene>
<evidence type="ECO:0000313" key="2">
    <source>
        <dbReference type="Proteomes" id="UP000216991"/>
    </source>
</evidence>
<protein>
    <submittedName>
        <fullName evidence="1">Uncharacterized protein</fullName>
    </submittedName>
</protein>
<name>A0A255YS29_9SPHN</name>
<keyword evidence="2" id="KW-1185">Reference proteome</keyword>
<accession>A0A255YS29</accession>
<dbReference type="EMBL" id="NOXT01000082">
    <property type="protein sequence ID" value="OYQ32016.1"/>
    <property type="molecule type" value="Genomic_DNA"/>
</dbReference>
<evidence type="ECO:0000313" key="1">
    <source>
        <dbReference type="EMBL" id="OYQ32016.1"/>
    </source>
</evidence>
<dbReference type="AlphaFoldDB" id="A0A255YS29"/>
<sequence>MAVAQRQWGFNDTAYQPQRKWQPRIAEPQRAGTGLQQICHRRAGTDAHAHQLQARLHVESGGRIWCAAAAWLGGQSVTGHADGFQQRFHAHMRHDDAGFAKKGAVRPIGKMFELGGIKCRGGGSARVVGLTTVETGLQYGQRERQKRKCPCIIPLKAHAVLHGPQQIGCPDFHSCPPAGCCNASQTCQGRDYL</sequence>
<organism evidence="1 2">
    <name type="scientific">Sandarakinorhabdus cyanobacteriorum</name>
    <dbReference type="NCBI Taxonomy" id="1981098"/>
    <lineage>
        <taxon>Bacteria</taxon>
        <taxon>Pseudomonadati</taxon>
        <taxon>Pseudomonadota</taxon>
        <taxon>Alphaproteobacteria</taxon>
        <taxon>Sphingomonadales</taxon>
        <taxon>Sphingosinicellaceae</taxon>
        <taxon>Sandarakinorhabdus</taxon>
    </lineage>
</organism>
<proteinExistence type="predicted"/>
<dbReference type="Proteomes" id="UP000216991">
    <property type="component" value="Unassembled WGS sequence"/>
</dbReference>
<comment type="caution">
    <text evidence="1">The sequence shown here is derived from an EMBL/GenBank/DDBJ whole genome shotgun (WGS) entry which is preliminary data.</text>
</comment>